<gene>
    <name evidence="3" type="ORF">E2562_008271</name>
</gene>
<feature type="signal peptide" evidence="2">
    <location>
        <begin position="1"/>
        <end position="24"/>
    </location>
</feature>
<dbReference type="Proteomes" id="UP000479710">
    <property type="component" value="Unassembled WGS sequence"/>
</dbReference>
<name>A0A6G1DFJ1_9ORYZ</name>
<feature type="chain" id="PRO_5026307856" evidence="2">
    <location>
        <begin position="25"/>
        <end position="173"/>
    </location>
</feature>
<dbReference type="PROSITE" id="PS51257">
    <property type="entry name" value="PROKAR_LIPOPROTEIN"/>
    <property type="match status" value="1"/>
</dbReference>
<organism evidence="3 4">
    <name type="scientific">Oryza meyeriana var. granulata</name>
    <dbReference type="NCBI Taxonomy" id="110450"/>
    <lineage>
        <taxon>Eukaryota</taxon>
        <taxon>Viridiplantae</taxon>
        <taxon>Streptophyta</taxon>
        <taxon>Embryophyta</taxon>
        <taxon>Tracheophyta</taxon>
        <taxon>Spermatophyta</taxon>
        <taxon>Magnoliopsida</taxon>
        <taxon>Liliopsida</taxon>
        <taxon>Poales</taxon>
        <taxon>Poaceae</taxon>
        <taxon>BOP clade</taxon>
        <taxon>Oryzoideae</taxon>
        <taxon>Oryzeae</taxon>
        <taxon>Oryzinae</taxon>
        <taxon>Oryza</taxon>
        <taxon>Oryza meyeriana</taxon>
    </lineage>
</organism>
<keyword evidence="4" id="KW-1185">Reference proteome</keyword>
<evidence type="ECO:0000313" key="3">
    <source>
        <dbReference type="EMBL" id="KAF0911388.1"/>
    </source>
</evidence>
<keyword evidence="2" id="KW-0732">Signal</keyword>
<proteinExistence type="predicted"/>
<accession>A0A6G1DFJ1</accession>
<reference evidence="3 4" key="1">
    <citation type="submission" date="2019-11" db="EMBL/GenBank/DDBJ databases">
        <title>Whole genome sequence of Oryza granulata.</title>
        <authorList>
            <person name="Li W."/>
        </authorList>
    </citation>
    <scope>NUCLEOTIDE SEQUENCE [LARGE SCALE GENOMIC DNA]</scope>
    <source>
        <strain evidence="4">cv. Menghai</strain>
        <tissue evidence="3">Leaf</tissue>
    </source>
</reference>
<feature type="region of interest" description="Disordered" evidence="1">
    <location>
        <begin position="115"/>
        <end position="148"/>
    </location>
</feature>
<protein>
    <submittedName>
        <fullName evidence="3">Uncharacterized protein</fullName>
    </submittedName>
</protein>
<dbReference type="EMBL" id="SPHZ02000006">
    <property type="protein sequence ID" value="KAF0911388.1"/>
    <property type="molecule type" value="Genomic_DNA"/>
</dbReference>
<evidence type="ECO:0000256" key="2">
    <source>
        <dbReference type="SAM" id="SignalP"/>
    </source>
</evidence>
<evidence type="ECO:0000313" key="4">
    <source>
        <dbReference type="Proteomes" id="UP000479710"/>
    </source>
</evidence>
<evidence type="ECO:0000256" key="1">
    <source>
        <dbReference type="SAM" id="MobiDB-lite"/>
    </source>
</evidence>
<sequence length="173" mass="17763">MASGKGSAVVALVLVALLCGCVESRRGSSAGSTAGSDGGQGYGQGGGSGLGLGSGYGEGGGYGRGSDNRSGLGFGDGRFILMLFSFLIIAMQRATYGARAAANESSSWMKAAACRHRGKSSSGGDRPAARESRPAMATNYRSAARGGRRAPATYVKRWRARRRGRRCLCTPNI</sequence>
<dbReference type="AlphaFoldDB" id="A0A6G1DFJ1"/>
<comment type="caution">
    <text evidence="3">The sequence shown here is derived from an EMBL/GenBank/DDBJ whole genome shotgun (WGS) entry which is preliminary data.</text>
</comment>